<evidence type="ECO:0000256" key="2">
    <source>
        <dbReference type="ARBA" id="ARBA00007776"/>
    </source>
</evidence>
<keyword evidence="3" id="KW-1003">Cell membrane</keyword>
<evidence type="ECO:0000313" key="10">
    <source>
        <dbReference type="Proteomes" id="UP000231388"/>
    </source>
</evidence>
<keyword evidence="7 8" id="KW-0472">Membrane</keyword>
<evidence type="ECO:0000256" key="5">
    <source>
        <dbReference type="ARBA" id="ARBA00022960"/>
    </source>
</evidence>
<dbReference type="Pfam" id="PF04093">
    <property type="entry name" value="MreD"/>
    <property type="match status" value="1"/>
</dbReference>
<dbReference type="AlphaFoldDB" id="A0A2G9XCM5"/>
<dbReference type="GO" id="GO:0005886">
    <property type="term" value="C:plasma membrane"/>
    <property type="evidence" value="ECO:0007669"/>
    <property type="project" value="UniProtKB-SubCell"/>
</dbReference>
<comment type="caution">
    <text evidence="9">The sequence shown here is derived from an EMBL/GenBank/DDBJ whole genome shotgun (WGS) entry which is preliminary data.</text>
</comment>
<dbReference type="InterPro" id="IPR007227">
    <property type="entry name" value="Cell_shape_determining_MreD"/>
</dbReference>
<feature type="transmembrane region" description="Helical" evidence="8">
    <location>
        <begin position="67"/>
        <end position="85"/>
    </location>
</feature>
<feature type="transmembrane region" description="Helical" evidence="8">
    <location>
        <begin position="92"/>
        <end position="110"/>
    </location>
</feature>
<accession>A0A2G9XCM5</accession>
<evidence type="ECO:0000313" key="9">
    <source>
        <dbReference type="EMBL" id="PIP04748.1"/>
    </source>
</evidence>
<dbReference type="Proteomes" id="UP000231388">
    <property type="component" value="Unassembled WGS sequence"/>
</dbReference>
<gene>
    <name evidence="9" type="primary">mreD</name>
    <name evidence="9" type="ORF">COX53_00890</name>
</gene>
<feature type="transmembrane region" description="Helical" evidence="8">
    <location>
        <begin position="116"/>
        <end position="137"/>
    </location>
</feature>
<name>A0A2G9XCM5_UNCKA</name>
<organism evidence="9 10">
    <name type="scientific">candidate division WWE3 bacterium CG23_combo_of_CG06-09_8_20_14_all_40_14</name>
    <dbReference type="NCBI Taxonomy" id="1975095"/>
    <lineage>
        <taxon>Bacteria</taxon>
        <taxon>Katanobacteria</taxon>
    </lineage>
</organism>
<keyword evidence="5" id="KW-0133">Cell shape</keyword>
<evidence type="ECO:0000256" key="3">
    <source>
        <dbReference type="ARBA" id="ARBA00022475"/>
    </source>
</evidence>
<dbReference type="GO" id="GO:0008360">
    <property type="term" value="P:regulation of cell shape"/>
    <property type="evidence" value="ECO:0007669"/>
    <property type="project" value="UniProtKB-KW"/>
</dbReference>
<proteinExistence type="inferred from homology"/>
<evidence type="ECO:0000256" key="1">
    <source>
        <dbReference type="ARBA" id="ARBA00004651"/>
    </source>
</evidence>
<evidence type="ECO:0000256" key="4">
    <source>
        <dbReference type="ARBA" id="ARBA00022692"/>
    </source>
</evidence>
<reference evidence="9 10" key="1">
    <citation type="submission" date="2017-09" db="EMBL/GenBank/DDBJ databases">
        <title>Depth-based differentiation of microbial function through sediment-hosted aquifers and enrichment of novel symbionts in the deep terrestrial subsurface.</title>
        <authorList>
            <person name="Probst A.J."/>
            <person name="Ladd B."/>
            <person name="Jarett J.K."/>
            <person name="Geller-Mcgrath D.E."/>
            <person name="Sieber C.M."/>
            <person name="Emerson J.B."/>
            <person name="Anantharaman K."/>
            <person name="Thomas B.C."/>
            <person name="Malmstrom R."/>
            <person name="Stieglmeier M."/>
            <person name="Klingl A."/>
            <person name="Woyke T."/>
            <person name="Ryan C.M."/>
            <person name="Banfield J.F."/>
        </authorList>
    </citation>
    <scope>NUCLEOTIDE SEQUENCE [LARGE SCALE GENOMIC DNA]</scope>
    <source>
        <strain evidence="9">CG23_combo_of_CG06-09_8_20_14_all_40_14</strain>
    </source>
</reference>
<comment type="subcellular location">
    <subcellularLocation>
        <location evidence="1">Cell membrane</location>
        <topology evidence="1">Multi-pass membrane protein</topology>
    </subcellularLocation>
</comment>
<evidence type="ECO:0000256" key="8">
    <source>
        <dbReference type="SAM" id="Phobius"/>
    </source>
</evidence>
<evidence type="ECO:0000256" key="6">
    <source>
        <dbReference type="ARBA" id="ARBA00022989"/>
    </source>
</evidence>
<dbReference type="EMBL" id="PCQY01000011">
    <property type="protein sequence ID" value="PIP04748.1"/>
    <property type="molecule type" value="Genomic_DNA"/>
</dbReference>
<sequence>MKLHLAIFSLALIIALLQTSLLPSLGIYLDALLVFVLTVSYATTREFGALTAFASGLLLDLMSVGRFGVFTFTYTLFANIFYLLLNLFGKKFFNLTFAVIIFSTVEQLILKSPPSFVNIISNSIVSVGIALLFYPCIKKLREKLWS</sequence>
<keyword evidence="6 8" id="KW-1133">Transmembrane helix</keyword>
<protein>
    <submittedName>
        <fullName evidence="9">Rod shape-determining protein MreD</fullName>
    </submittedName>
</protein>
<comment type="similarity">
    <text evidence="2">Belongs to the MreD family.</text>
</comment>
<dbReference type="NCBIfam" id="TIGR03426">
    <property type="entry name" value="shape_MreD"/>
    <property type="match status" value="1"/>
</dbReference>
<keyword evidence="4 8" id="KW-0812">Transmembrane</keyword>
<evidence type="ECO:0000256" key="7">
    <source>
        <dbReference type="ARBA" id="ARBA00023136"/>
    </source>
</evidence>